<evidence type="ECO:0000256" key="1">
    <source>
        <dbReference type="SAM" id="Phobius"/>
    </source>
</evidence>
<keyword evidence="1" id="KW-0812">Transmembrane</keyword>
<proteinExistence type="predicted"/>
<name>A0A8D9FBW6_9HEMI</name>
<organism evidence="2">
    <name type="scientific">Cacopsylla melanoneura</name>
    <dbReference type="NCBI Taxonomy" id="428564"/>
    <lineage>
        <taxon>Eukaryota</taxon>
        <taxon>Metazoa</taxon>
        <taxon>Ecdysozoa</taxon>
        <taxon>Arthropoda</taxon>
        <taxon>Hexapoda</taxon>
        <taxon>Insecta</taxon>
        <taxon>Pterygota</taxon>
        <taxon>Neoptera</taxon>
        <taxon>Paraneoptera</taxon>
        <taxon>Hemiptera</taxon>
        <taxon>Sternorrhyncha</taxon>
        <taxon>Psylloidea</taxon>
        <taxon>Psyllidae</taxon>
        <taxon>Psyllinae</taxon>
        <taxon>Cacopsylla</taxon>
    </lineage>
</organism>
<protein>
    <submittedName>
        <fullName evidence="2">Uncharacterized protein</fullName>
    </submittedName>
</protein>
<keyword evidence="1" id="KW-0472">Membrane</keyword>
<keyword evidence="1" id="KW-1133">Transmembrane helix</keyword>
<sequence length="126" mass="14232">MDEEMRSHNKFASLGRSPIPLTSKFSQSLLFHLPYPPHSISSFLSLLTSQTLLFIPLPPYSISSFFLPLSLSLFLVFLLSLSLSYSNATKCTLNKAGIIKLTQIKTHLTRVQTVENGTNFFHWNNL</sequence>
<dbReference type="EMBL" id="HBUF01629259">
    <property type="protein sequence ID" value="CAG6782790.1"/>
    <property type="molecule type" value="Transcribed_RNA"/>
</dbReference>
<feature type="transmembrane region" description="Helical" evidence="1">
    <location>
        <begin position="65"/>
        <end position="85"/>
    </location>
</feature>
<dbReference type="AlphaFoldDB" id="A0A8D9FBW6"/>
<reference evidence="2" key="1">
    <citation type="submission" date="2021-05" db="EMBL/GenBank/DDBJ databases">
        <authorList>
            <person name="Alioto T."/>
            <person name="Alioto T."/>
            <person name="Gomez Garrido J."/>
        </authorList>
    </citation>
    <scope>NUCLEOTIDE SEQUENCE</scope>
</reference>
<accession>A0A8D9FBW6</accession>
<evidence type="ECO:0000313" key="2">
    <source>
        <dbReference type="EMBL" id="CAG6782790.1"/>
    </source>
</evidence>